<dbReference type="InterPro" id="IPR007343">
    <property type="entry name" value="Uncharacterised_pept_Zn_put"/>
</dbReference>
<feature type="transmembrane region" description="Helical" evidence="6">
    <location>
        <begin position="21"/>
        <end position="43"/>
    </location>
</feature>
<dbReference type="RefSeq" id="WP_139075890.1">
    <property type="nucleotide sequence ID" value="NZ_VDFU01000005.1"/>
</dbReference>
<comment type="subcellular location">
    <subcellularLocation>
        <location evidence="1">Membrane</location>
        <topology evidence="1">Single-pass membrane protein</topology>
    </subcellularLocation>
</comment>
<keyword evidence="8" id="KW-1185">Reference proteome</keyword>
<feature type="region of interest" description="Disordered" evidence="5">
    <location>
        <begin position="1"/>
        <end position="21"/>
    </location>
</feature>
<sequence length="280" mass="30040">MKWQGRRGSSNIEDRRRSGGRGGLAAGGGGIGVLAIVVIGYFLGVDLTPILGASGGGGIQTGSYEPTEADERAAEFVSVTLADTEEVWAQIFQQELGQTYTPAVLVLFKGATQSGCGGASAQTGPFYCPLDKKVYLDTDFFTTMERQLGAQGDFAAAYVVAHEIGHHVQDELGILSEAQRGSQQGADSNAVRVELQADCFSGVWARYAQERFGSLEQGDIEEALNAAQQIGDDTLQQESSGVVRPETFTHGTSEQRQRWFYAGYESGDIGQCDTFNTRQL</sequence>
<evidence type="ECO:0000256" key="4">
    <source>
        <dbReference type="ARBA" id="ARBA00023136"/>
    </source>
</evidence>
<dbReference type="PANTHER" id="PTHR30168">
    <property type="entry name" value="PUTATIVE MEMBRANE PROTEIN YPFJ"/>
    <property type="match status" value="1"/>
</dbReference>
<evidence type="ECO:0000256" key="6">
    <source>
        <dbReference type="SAM" id="Phobius"/>
    </source>
</evidence>
<dbReference type="PANTHER" id="PTHR30168:SF0">
    <property type="entry name" value="INNER MEMBRANE PROTEIN"/>
    <property type="match status" value="1"/>
</dbReference>
<gene>
    <name evidence="7" type="ORF">FHG66_06255</name>
</gene>
<protein>
    <recommendedName>
        <fullName evidence="9">Neutral zinc metallopeptidase</fullName>
    </recommendedName>
</protein>
<keyword evidence="2 6" id="KW-0812">Transmembrane</keyword>
<proteinExistence type="predicted"/>
<accession>A0A5C4MZF6</accession>
<keyword evidence="4 6" id="KW-0472">Membrane</keyword>
<name>A0A5C4MZF6_9RHOB</name>
<dbReference type="Proteomes" id="UP000305887">
    <property type="component" value="Unassembled WGS sequence"/>
</dbReference>
<keyword evidence="3 6" id="KW-1133">Transmembrane helix</keyword>
<evidence type="ECO:0000313" key="8">
    <source>
        <dbReference type="Proteomes" id="UP000305887"/>
    </source>
</evidence>
<evidence type="ECO:0000256" key="2">
    <source>
        <dbReference type="ARBA" id="ARBA00022692"/>
    </source>
</evidence>
<dbReference type="Pfam" id="PF04228">
    <property type="entry name" value="Zn_peptidase"/>
    <property type="match status" value="1"/>
</dbReference>
<reference evidence="7 8" key="1">
    <citation type="submission" date="2019-06" db="EMBL/GenBank/DDBJ databases">
        <title>YIM 131921 draft genome.</title>
        <authorList>
            <person name="Jiang L."/>
        </authorList>
    </citation>
    <scope>NUCLEOTIDE SEQUENCE [LARGE SCALE GENOMIC DNA]</scope>
    <source>
        <strain evidence="7 8">YIM 131921</strain>
    </source>
</reference>
<evidence type="ECO:0000313" key="7">
    <source>
        <dbReference type="EMBL" id="TNC51148.1"/>
    </source>
</evidence>
<evidence type="ECO:0008006" key="9">
    <source>
        <dbReference type="Google" id="ProtNLM"/>
    </source>
</evidence>
<dbReference type="OrthoDB" id="9774900at2"/>
<dbReference type="AlphaFoldDB" id="A0A5C4MZF6"/>
<dbReference type="GO" id="GO:0016020">
    <property type="term" value="C:membrane"/>
    <property type="evidence" value="ECO:0007669"/>
    <property type="project" value="UniProtKB-SubCell"/>
</dbReference>
<evidence type="ECO:0000256" key="5">
    <source>
        <dbReference type="SAM" id="MobiDB-lite"/>
    </source>
</evidence>
<dbReference type="EMBL" id="VDFU01000005">
    <property type="protein sequence ID" value="TNC51148.1"/>
    <property type="molecule type" value="Genomic_DNA"/>
</dbReference>
<evidence type="ECO:0000256" key="1">
    <source>
        <dbReference type="ARBA" id="ARBA00004167"/>
    </source>
</evidence>
<organism evidence="7 8">
    <name type="scientific">Rubellimicrobium rubrum</name>
    <dbReference type="NCBI Taxonomy" id="2585369"/>
    <lineage>
        <taxon>Bacteria</taxon>
        <taxon>Pseudomonadati</taxon>
        <taxon>Pseudomonadota</taxon>
        <taxon>Alphaproteobacteria</taxon>
        <taxon>Rhodobacterales</taxon>
        <taxon>Roseobacteraceae</taxon>
        <taxon>Rubellimicrobium</taxon>
    </lineage>
</organism>
<evidence type="ECO:0000256" key="3">
    <source>
        <dbReference type="ARBA" id="ARBA00022989"/>
    </source>
</evidence>
<comment type="caution">
    <text evidence="7">The sequence shown here is derived from an EMBL/GenBank/DDBJ whole genome shotgun (WGS) entry which is preliminary data.</text>
</comment>